<protein>
    <submittedName>
        <fullName evidence="2">Uncharacterized protein</fullName>
    </submittedName>
</protein>
<dbReference type="AlphaFoldDB" id="A0A0A9CXQ5"/>
<feature type="region of interest" description="Disordered" evidence="1">
    <location>
        <begin position="1"/>
        <end position="22"/>
    </location>
</feature>
<evidence type="ECO:0000313" key="2">
    <source>
        <dbReference type="EMBL" id="JAD80401.1"/>
    </source>
</evidence>
<name>A0A0A9CXQ5_ARUDO</name>
<sequence length="117" mass="13435">MPLSTSNFHRTAASSNGRLRRAHIDPTDQFFLPSSMEYHESNEGPKPELFNMPSMESMNPHGVLGQVLYDVCVPKNIEGWDLKPSASMNGRHMNAIVHRHANFNQVKCLRRSRLWKF</sequence>
<proteinExistence type="predicted"/>
<reference evidence="2" key="2">
    <citation type="journal article" date="2015" name="Data Brief">
        <title>Shoot transcriptome of the giant reed, Arundo donax.</title>
        <authorList>
            <person name="Barrero R.A."/>
            <person name="Guerrero F.D."/>
            <person name="Moolhuijzen P."/>
            <person name="Goolsby J.A."/>
            <person name="Tidwell J."/>
            <person name="Bellgard S.E."/>
            <person name="Bellgard M.I."/>
        </authorList>
    </citation>
    <scope>NUCLEOTIDE SEQUENCE</scope>
    <source>
        <tissue evidence="2">Shoot tissue taken approximately 20 cm above the soil surface</tissue>
    </source>
</reference>
<dbReference type="EMBL" id="GBRH01217494">
    <property type="protein sequence ID" value="JAD80401.1"/>
    <property type="molecule type" value="Transcribed_RNA"/>
</dbReference>
<evidence type="ECO:0000256" key="1">
    <source>
        <dbReference type="SAM" id="MobiDB-lite"/>
    </source>
</evidence>
<accession>A0A0A9CXQ5</accession>
<reference evidence="2" key="1">
    <citation type="submission" date="2014-09" db="EMBL/GenBank/DDBJ databases">
        <authorList>
            <person name="Magalhaes I.L.F."/>
            <person name="Oliveira U."/>
            <person name="Santos F.R."/>
            <person name="Vidigal T.H.D.A."/>
            <person name="Brescovit A.D."/>
            <person name="Santos A.J."/>
        </authorList>
    </citation>
    <scope>NUCLEOTIDE SEQUENCE</scope>
    <source>
        <tissue evidence="2">Shoot tissue taken approximately 20 cm above the soil surface</tissue>
    </source>
</reference>
<feature type="compositionally biased region" description="Polar residues" evidence="1">
    <location>
        <begin position="1"/>
        <end position="17"/>
    </location>
</feature>
<organism evidence="2">
    <name type="scientific">Arundo donax</name>
    <name type="common">Giant reed</name>
    <name type="synonym">Donax arundinaceus</name>
    <dbReference type="NCBI Taxonomy" id="35708"/>
    <lineage>
        <taxon>Eukaryota</taxon>
        <taxon>Viridiplantae</taxon>
        <taxon>Streptophyta</taxon>
        <taxon>Embryophyta</taxon>
        <taxon>Tracheophyta</taxon>
        <taxon>Spermatophyta</taxon>
        <taxon>Magnoliopsida</taxon>
        <taxon>Liliopsida</taxon>
        <taxon>Poales</taxon>
        <taxon>Poaceae</taxon>
        <taxon>PACMAD clade</taxon>
        <taxon>Arundinoideae</taxon>
        <taxon>Arundineae</taxon>
        <taxon>Arundo</taxon>
    </lineage>
</organism>